<dbReference type="InterPro" id="IPR016032">
    <property type="entry name" value="Sig_transdc_resp-reg_C-effctor"/>
</dbReference>
<dbReference type="PRINTS" id="PR00038">
    <property type="entry name" value="HTHLUXR"/>
</dbReference>
<reference evidence="6" key="1">
    <citation type="submission" date="2022-10" db="EMBL/GenBank/DDBJ databases">
        <title>The complete genomes of actinobacterial strains from the NBC collection.</title>
        <authorList>
            <person name="Joergensen T.S."/>
            <person name="Alvarez Arevalo M."/>
            <person name="Sterndorff E.B."/>
            <person name="Faurdal D."/>
            <person name="Vuksanovic O."/>
            <person name="Mourched A.-S."/>
            <person name="Charusanti P."/>
            <person name="Shaw S."/>
            <person name="Blin K."/>
            <person name="Weber T."/>
        </authorList>
    </citation>
    <scope>NUCLEOTIDE SEQUENCE</scope>
    <source>
        <strain evidence="6">NBC_01401</strain>
    </source>
</reference>
<dbReference type="EMBL" id="CP109535">
    <property type="protein sequence ID" value="WTY94667.1"/>
    <property type="molecule type" value="Genomic_DNA"/>
</dbReference>
<evidence type="ECO:0000256" key="2">
    <source>
        <dbReference type="ARBA" id="ARBA00023125"/>
    </source>
</evidence>
<evidence type="ECO:0000256" key="4">
    <source>
        <dbReference type="SAM" id="MobiDB-lite"/>
    </source>
</evidence>
<keyword evidence="3" id="KW-0804">Transcription</keyword>
<dbReference type="PROSITE" id="PS00622">
    <property type="entry name" value="HTH_LUXR_1"/>
    <property type="match status" value="1"/>
</dbReference>
<organism evidence="6">
    <name type="scientific">Streptomyces sp. NBC_01401</name>
    <dbReference type="NCBI Taxonomy" id="2903854"/>
    <lineage>
        <taxon>Bacteria</taxon>
        <taxon>Bacillati</taxon>
        <taxon>Actinomycetota</taxon>
        <taxon>Actinomycetes</taxon>
        <taxon>Kitasatosporales</taxon>
        <taxon>Streptomycetaceae</taxon>
        <taxon>Streptomyces</taxon>
    </lineage>
</organism>
<evidence type="ECO:0000259" key="5">
    <source>
        <dbReference type="PROSITE" id="PS50043"/>
    </source>
</evidence>
<keyword evidence="2" id="KW-0238">DNA-binding</keyword>
<dbReference type="SUPFAM" id="SSF46894">
    <property type="entry name" value="C-terminal effector domain of the bipartite response regulators"/>
    <property type="match status" value="1"/>
</dbReference>
<sequence>MLERTRREQRLIMAPARRATAVGTAMATLTAQERRVAQLAADDLTNREIGARLRISDRTVGHHLSNVFAKLGLRSRRDLAAAGIVNGDDSGSVATPDELVHGRR</sequence>
<dbReference type="PANTHER" id="PTHR44688">
    <property type="entry name" value="DNA-BINDING TRANSCRIPTIONAL ACTIVATOR DEVR_DOSR"/>
    <property type="match status" value="1"/>
</dbReference>
<dbReference type="InterPro" id="IPR000792">
    <property type="entry name" value="Tscrpt_reg_LuxR_C"/>
</dbReference>
<dbReference type="GO" id="GO:0006355">
    <property type="term" value="P:regulation of DNA-templated transcription"/>
    <property type="evidence" value="ECO:0007669"/>
    <property type="project" value="InterPro"/>
</dbReference>
<accession>A0AAU3GUH8</accession>
<evidence type="ECO:0000313" key="6">
    <source>
        <dbReference type="EMBL" id="WTY94667.1"/>
    </source>
</evidence>
<dbReference type="AlphaFoldDB" id="A0AAU3GUH8"/>
<feature type="region of interest" description="Disordered" evidence="4">
    <location>
        <begin position="85"/>
        <end position="104"/>
    </location>
</feature>
<proteinExistence type="predicted"/>
<dbReference type="PANTHER" id="PTHR44688:SF16">
    <property type="entry name" value="DNA-BINDING TRANSCRIPTIONAL ACTIVATOR DEVR_DOSR"/>
    <property type="match status" value="1"/>
</dbReference>
<dbReference type="Gene3D" id="1.10.10.10">
    <property type="entry name" value="Winged helix-like DNA-binding domain superfamily/Winged helix DNA-binding domain"/>
    <property type="match status" value="1"/>
</dbReference>
<keyword evidence="1" id="KW-0805">Transcription regulation</keyword>
<dbReference type="GO" id="GO:0003677">
    <property type="term" value="F:DNA binding"/>
    <property type="evidence" value="ECO:0007669"/>
    <property type="project" value="UniProtKB-KW"/>
</dbReference>
<feature type="domain" description="HTH luxR-type" evidence="5">
    <location>
        <begin position="22"/>
        <end position="87"/>
    </location>
</feature>
<evidence type="ECO:0000256" key="3">
    <source>
        <dbReference type="ARBA" id="ARBA00023163"/>
    </source>
</evidence>
<dbReference type="PROSITE" id="PS50043">
    <property type="entry name" value="HTH_LUXR_2"/>
    <property type="match status" value="1"/>
</dbReference>
<dbReference type="Pfam" id="PF00196">
    <property type="entry name" value="GerE"/>
    <property type="match status" value="1"/>
</dbReference>
<evidence type="ECO:0000256" key="1">
    <source>
        <dbReference type="ARBA" id="ARBA00023015"/>
    </source>
</evidence>
<dbReference type="SMART" id="SM00421">
    <property type="entry name" value="HTH_LUXR"/>
    <property type="match status" value="1"/>
</dbReference>
<gene>
    <name evidence="6" type="ORF">OG626_07015</name>
</gene>
<dbReference type="CDD" id="cd06170">
    <property type="entry name" value="LuxR_C_like"/>
    <property type="match status" value="1"/>
</dbReference>
<name>A0AAU3GUH8_9ACTN</name>
<dbReference type="InterPro" id="IPR036388">
    <property type="entry name" value="WH-like_DNA-bd_sf"/>
</dbReference>
<protein>
    <submittedName>
        <fullName evidence="6">Helix-turn-helix transcriptional regulator</fullName>
    </submittedName>
</protein>